<dbReference type="EMBL" id="JAJUOS010000001">
    <property type="protein sequence ID" value="MCE5972110.1"/>
    <property type="molecule type" value="Genomic_DNA"/>
</dbReference>
<organism evidence="2 3">
    <name type="scientific">Rhodobacter flavimaris</name>
    <dbReference type="NCBI Taxonomy" id="2907145"/>
    <lineage>
        <taxon>Bacteria</taxon>
        <taxon>Pseudomonadati</taxon>
        <taxon>Pseudomonadota</taxon>
        <taxon>Alphaproteobacteria</taxon>
        <taxon>Rhodobacterales</taxon>
        <taxon>Rhodobacter group</taxon>
        <taxon>Rhodobacter</taxon>
    </lineage>
</organism>
<keyword evidence="1" id="KW-0812">Transmembrane</keyword>
<evidence type="ECO:0000256" key="1">
    <source>
        <dbReference type="SAM" id="Phobius"/>
    </source>
</evidence>
<evidence type="ECO:0000313" key="2">
    <source>
        <dbReference type="EMBL" id="MCE5972110.1"/>
    </source>
</evidence>
<proteinExistence type="predicted"/>
<reference evidence="2 3" key="1">
    <citation type="submission" date="2021-12" db="EMBL/GenBank/DDBJ databases">
        <title>Sinirhodobacter sp. WL0062 is a bacterium isolated from seawater.</title>
        <authorList>
            <person name="Wang L."/>
            <person name="He W."/>
            <person name="Zhang D.-F."/>
        </authorList>
    </citation>
    <scope>NUCLEOTIDE SEQUENCE [LARGE SCALE GENOMIC DNA]</scope>
    <source>
        <strain evidence="2 3">WL0062</strain>
    </source>
</reference>
<keyword evidence="1" id="KW-1133">Transmembrane helix</keyword>
<sequence length="120" mass="13246">MRKLRGVGFTVVLAILMLIWLANMSARISNDRTLNRVPEWAEIVSADLFWGRRQAGYQVRGRLLNGEEGTFDPPPGGADLQIGSWRCTQVIHEWFGPRVALHPLPASRCPAPAPALSQGS</sequence>
<accession>A0ABS8YWL2</accession>
<dbReference type="RefSeq" id="WP_233675132.1">
    <property type="nucleotide sequence ID" value="NZ_JAJUOS010000001.1"/>
</dbReference>
<feature type="transmembrane region" description="Helical" evidence="1">
    <location>
        <begin position="6"/>
        <end position="26"/>
    </location>
</feature>
<gene>
    <name evidence="2" type="ORF">LZA78_01215</name>
</gene>
<keyword evidence="1" id="KW-0472">Membrane</keyword>
<evidence type="ECO:0000313" key="3">
    <source>
        <dbReference type="Proteomes" id="UP001521181"/>
    </source>
</evidence>
<keyword evidence="3" id="KW-1185">Reference proteome</keyword>
<name>A0ABS8YWL2_9RHOB</name>
<protein>
    <submittedName>
        <fullName evidence="2">Uncharacterized protein</fullName>
    </submittedName>
</protein>
<dbReference type="Proteomes" id="UP001521181">
    <property type="component" value="Unassembled WGS sequence"/>
</dbReference>
<comment type="caution">
    <text evidence="2">The sequence shown here is derived from an EMBL/GenBank/DDBJ whole genome shotgun (WGS) entry which is preliminary data.</text>
</comment>